<comment type="caution">
    <text evidence="1">The sequence shown here is derived from an EMBL/GenBank/DDBJ whole genome shotgun (WGS) entry which is preliminary data.</text>
</comment>
<sequence>MHVCLSVRIRLGTGRHIHIHININIHPIPSHPHSSLFPPPLLPFLNPVSIFQHPSYPHSTFNIQHSTYWEGNALKSKT</sequence>
<protein>
    <submittedName>
        <fullName evidence="1">Uncharacterized protein</fullName>
    </submittedName>
</protein>
<organism evidence="1 2">
    <name type="scientific">Monilinia laxa</name>
    <name type="common">Brown rot fungus</name>
    <name type="synonym">Sclerotinia laxa</name>
    <dbReference type="NCBI Taxonomy" id="61186"/>
    <lineage>
        <taxon>Eukaryota</taxon>
        <taxon>Fungi</taxon>
        <taxon>Dikarya</taxon>
        <taxon>Ascomycota</taxon>
        <taxon>Pezizomycotina</taxon>
        <taxon>Leotiomycetes</taxon>
        <taxon>Helotiales</taxon>
        <taxon>Sclerotiniaceae</taxon>
        <taxon>Monilinia</taxon>
    </lineage>
</organism>
<dbReference type="AlphaFoldDB" id="A0A5N6K2N0"/>
<reference evidence="1 2" key="1">
    <citation type="submission" date="2019-06" db="EMBL/GenBank/DDBJ databases">
        <title>Genome Sequence of the Brown Rot Fungal Pathogen Monilinia laxa.</title>
        <authorList>
            <person name="De Miccolis Angelini R.M."/>
            <person name="Landi L."/>
            <person name="Abate D."/>
            <person name="Pollastro S."/>
            <person name="Romanazzi G."/>
            <person name="Faretra F."/>
        </authorList>
    </citation>
    <scope>NUCLEOTIDE SEQUENCE [LARGE SCALE GENOMIC DNA]</scope>
    <source>
        <strain evidence="1 2">Mlax316</strain>
    </source>
</reference>
<dbReference type="EMBL" id="VIGI01000009">
    <property type="protein sequence ID" value="KAB8296294.1"/>
    <property type="molecule type" value="Genomic_DNA"/>
</dbReference>
<evidence type="ECO:0000313" key="1">
    <source>
        <dbReference type="EMBL" id="KAB8296294.1"/>
    </source>
</evidence>
<name>A0A5N6K2N0_MONLA</name>
<dbReference type="Proteomes" id="UP000326757">
    <property type="component" value="Unassembled WGS sequence"/>
</dbReference>
<keyword evidence="2" id="KW-1185">Reference proteome</keyword>
<accession>A0A5N6K2N0</accession>
<gene>
    <name evidence="1" type="ORF">EYC80_009066</name>
</gene>
<proteinExistence type="predicted"/>
<evidence type="ECO:0000313" key="2">
    <source>
        <dbReference type="Proteomes" id="UP000326757"/>
    </source>
</evidence>